<evidence type="ECO:0000256" key="1">
    <source>
        <dbReference type="SAM" id="SignalP"/>
    </source>
</evidence>
<feature type="chain" id="PRO_5046900782" evidence="1">
    <location>
        <begin position="26"/>
        <end position="228"/>
    </location>
</feature>
<keyword evidence="3" id="KW-1185">Reference proteome</keyword>
<name>A0ABT2NPG4_9RHOB</name>
<comment type="caution">
    <text evidence="2">The sequence shown here is derived from an EMBL/GenBank/DDBJ whole genome shotgun (WGS) entry which is preliminary data.</text>
</comment>
<evidence type="ECO:0000313" key="2">
    <source>
        <dbReference type="EMBL" id="MCT8329849.1"/>
    </source>
</evidence>
<evidence type="ECO:0000313" key="3">
    <source>
        <dbReference type="Proteomes" id="UP001205601"/>
    </source>
</evidence>
<gene>
    <name evidence="2" type="ORF">N5I32_10020</name>
</gene>
<sequence>MLTTKHRSPALVAPFIFVMTTAVSAAQDFVAANGQLRDDDFYRLVACGAPPGGNCKTPFVRWSRRAALDVSVGIAGVDEGYPPGLRARIEATLDPTLQTLNELGAKLRFTRASPDTKPDIRIFLLDLPRSSNVRGTGLSWLDGHPLQAARFQLRTRGDGTVIECAIALSRDVKSGMVERLLFEEIVQCSGLMTDVSGSYYENRSIFSETGAVNAPGIQDIMALRRHYP</sequence>
<protein>
    <submittedName>
        <fullName evidence="2">Uncharacterized protein</fullName>
    </submittedName>
</protein>
<organism evidence="2 3">
    <name type="scientific">Albidovulum sediminis</name>
    <dbReference type="NCBI Taxonomy" id="3066345"/>
    <lineage>
        <taxon>Bacteria</taxon>
        <taxon>Pseudomonadati</taxon>
        <taxon>Pseudomonadota</taxon>
        <taxon>Alphaproteobacteria</taxon>
        <taxon>Rhodobacterales</taxon>
        <taxon>Paracoccaceae</taxon>
        <taxon>Albidovulum</taxon>
    </lineage>
</organism>
<dbReference type="Proteomes" id="UP001205601">
    <property type="component" value="Unassembled WGS sequence"/>
</dbReference>
<dbReference type="RefSeq" id="WP_261495385.1">
    <property type="nucleotide sequence ID" value="NZ_JAOCQF010000001.1"/>
</dbReference>
<accession>A0ABT2NPG4</accession>
<feature type="signal peptide" evidence="1">
    <location>
        <begin position="1"/>
        <end position="25"/>
    </location>
</feature>
<proteinExistence type="predicted"/>
<keyword evidence="1" id="KW-0732">Signal</keyword>
<dbReference type="EMBL" id="JAOCQF010000001">
    <property type="protein sequence ID" value="MCT8329849.1"/>
    <property type="molecule type" value="Genomic_DNA"/>
</dbReference>
<reference evidence="3" key="1">
    <citation type="submission" date="2023-07" db="EMBL/GenBank/DDBJ databases">
        <title>Defluviimonas sediminis sp. nov., isolated from mangrove sediment.</title>
        <authorList>
            <person name="Liu L."/>
            <person name="Li J."/>
            <person name="Huang Y."/>
            <person name="Pan J."/>
            <person name="Li M."/>
        </authorList>
    </citation>
    <scope>NUCLEOTIDE SEQUENCE [LARGE SCALE GENOMIC DNA]</scope>
    <source>
        <strain evidence="3">FT324</strain>
    </source>
</reference>